<feature type="region of interest" description="Disordered" evidence="3">
    <location>
        <begin position="643"/>
        <end position="708"/>
    </location>
</feature>
<dbReference type="SMART" id="SM00230">
    <property type="entry name" value="CysPc"/>
    <property type="match status" value="1"/>
</dbReference>
<evidence type="ECO:0000256" key="3">
    <source>
        <dbReference type="SAM" id="MobiDB-lite"/>
    </source>
</evidence>
<dbReference type="Gene3D" id="3.90.70.10">
    <property type="entry name" value="Cysteine proteinases"/>
    <property type="match status" value="1"/>
</dbReference>
<dbReference type="InterPro" id="IPR001300">
    <property type="entry name" value="Peptidase_C2_calpain_cat"/>
</dbReference>
<dbReference type="PROSITE" id="PS50203">
    <property type="entry name" value="CALPAIN_CAT"/>
    <property type="match status" value="1"/>
</dbReference>
<feature type="region of interest" description="Disordered" evidence="3">
    <location>
        <begin position="568"/>
        <end position="612"/>
    </location>
</feature>
<comment type="caution">
    <text evidence="5">The sequence shown here is derived from an EMBL/GenBank/DDBJ whole genome shotgun (WGS) entry which is preliminary data.</text>
</comment>
<dbReference type="GO" id="GO:0006508">
    <property type="term" value="P:proteolysis"/>
    <property type="evidence" value="ECO:0007669"/>
    <property type="project" value="UniProtKB-KW"/>
</dbReference>
<dbReference type="SUPFAM" id="SSF54001">
    <property type="entry name" value="Cysteine proteinases"/>
    <property type="match status" value="1"/>
</dbReference>
<gene>
    <name evidence="5" type="ORF">BCR33DRAFT_545307</name>
</gene>
<feature type="active site" evidence="1 2">
    <location>
        <position position="326"/>
    </location>
</feature>
<feature type="active site" evidence="1 2">
    <location>
        <position position="346"/>
    </location>
</feature>
<evidence type="ECO:0000256" key="2">
    <source>
        <dbReference type="PROSITE-ProRule" id="PRU00239"/>
    </source>
</evidence>
<feature type="compositionally biased region" description="Low complexity" evidence="3">
    <location>
        <begin position="670"/>
        <end position="682"/>
    </location>
</feature>
<evidence type="ECO:0000259" key="4">
    <source>
        <dbReference type="PROSITE" id="PS50203"/>
    </source>
</evidence>
<feature type="active site" evidence="1 2">
    <location>
        <position position="156"/>
    </location>
</feature>
<dbReference type="GO" id="GO:0004198">
    <property type="term" value="F:calcium-dependent cysteine-type endopeptidase activity"/>
    <property type="evidence" value="ECO:0007669"/>
    <property type="project" value="InterPro"/>
</dbReference>
<keyword evidence="6" id="KW-1185">Reference proteome</keyword>
<feature type="compositionally biased region" description="Basic and acidic residues" evidence="3">
    <location>
        <begin position="685"/>
        <end position="694"/>
    </location>
</feature>
<accession>A0A1Y2B9X8</accession>
<keyword evidence="2" id="KW-0788">Thiol protease</keyword>
<sequence length="708" mass="80001">MTITKVPLQSSPTTTFKAANVTKDSKLSLSLSNHFNSLLTATAPPAFAATVQTVPVVENYQTVVEECKARVAAIAAVCRKQNIRFRDRFFDLKFDEYDCLNSLSKPDESLWDIFDSMPRNASGSCERIPKLFDKPTFFKDGGMLPGDIEQGYEGDCWFLAALSILASDPELLLRIMVARDEQVGVYGFVFYRDGQWITSIVDDQLATLAHDYRLMEGTKIDKEDYDKFMFRGSKFLKFAKCHDANETWVPLIEKAYAKAHGDYESISGGHGGEAVEDLTGGLCTTFPIEDILDTDKFWNEELLQMQSGKVFFLSLYYDTQGLVSGHEYSVLRAVEAKGRRFLLIRNPWGNSEWTGPWSDGSSEWTGEWMTLLSHRFGNDGQFWMEYCDVLNLWDRVKRAQIFDNNWFLSKSNVELQASFPATYSKTVFDLTITSPGPVTIALSQIDTRYFNRLEGEYEYALTFQVTQLAKDGTETPYTVSSTAETLTRTRFIEIPHLEPGLYRVYPRVTTNPSQKTSSVDEIIKFNGTLGRQPKIERQLRSLTMAKQVSLLRTQKLRADIIAEKKKVEEAEKKKKKEEKEKKKKDEEEKKKKEEEEAAKKKESGDVETKKETEVTVVVEEVVVTSDATTETTDVKIATIVEESVEGETKEAVATEPKAADSPVSEESVVDTATATETENAETPAEEAKKADPELLRSLSKLKLQPVRK</sequence>
<keyword evidence="2" id="KW-0645">Protease</keyword>
<dbReference type="Proteomes" id="UP000193642">
    <property type="component" value="Unassembled WGS sequence"/>
</dbReference>
<name>A0A1Y2B9X8_9FUNG</name>
<organism evidence="5 6">
    <name type="scientific">Rhizoclosmatium globosum</name>
    <dbReference type="NCBI Taxonomy" id="329046"/>
    <lineage>
        <taxon>Eukaryota</taxon>
        <taxon>Fungi</taxon>
        <taxon>Fungi incertae sedis</taxon>
        <taxon>Chytridiomycota</taxon>
        <taxon>Chytridiomycota incertae sedis</taxon>
        <taxon>Chytridiomycetes</taxon>
        <taxon>Chytridiales</taxon>
        <taxon>Chytriomycetaceae</taxon>
        <taxon>Rhizoclosmatium</taxon>
    </lineage>
</organism>
<dbReference type="CDD" id="cd00044">
    <property type="entry name" value="CysPc"/>
    <property type="match status" value="1"/>
</dbReference>
<dbReference type="EMBL" id="MCGO01000076">
    <property type="protein sequence ID" value="ORY31574.1"/>
    <property type="molecule type" value="Genomic_DNA"/>
</dbReference>
<reference evidence="5 6" key="1">
    <citation type="submission" date="2016-07" db="EMBL/GenBank/DDBJ databases">
        <title>Pervasive Adenine N6-methylation of Active Genes in Fungi.</title>
        <authorList>
            <consortium name="DOE Joint Genome Institute"/>
            <person name="Mondo S.J."/>
            <person name="Dannebaum R.O."/>
            <person name="Kuo R.C."/>
            <person name="Labutti K."/>
            <person name="Haridas S."/>
            <person name="Kuo A."/>
            <person name="Salamov A."/>
            <person name="Ahrendt S.R."/>
            <person name="Lipzen A."/>
            <person name="Sullivan W."/>
            <person name="Andreopoulos W.B."/>
            <person name="Clum A."/>
            <person name="Lindquist E."/>
            <person name="Daum C."/>
            <person name="Ramamoorthy G.K."/>
            <person name="Gryganskyi A."/>
            <person name="Culley D."/>
            <person name="Magnuson J.K."/>
            <person name="James T.Y."/>
            <person name="O'Malley M.A."/>
            <person name="Stajich J.E."/>
            <person name="Spatafora J.W."/>
            <person name="Visel A."/>
            <person name="Grigoriev I.V."/>
        </authorList>
    </citation>
    <scope>NUCLEOTIDE SEQUENCE [LARGE SCALE GENOMIC DNA]</scope>
    <source>
        <strain evidence="5 6">JEL800</strain>
    </source>
</reference>
<keyword evidence="2" id="KW-0378">Hydrolase</keyword>
<dbReference type="OrthoDB" id="424753at2759"/>
<dbReference type="STRING" id="329046.A0A1Y2B9X8"/>
<proteinExistence type="predicted"/>
<evidence type="ECO:0000256" key="1">
    <source>
        <dbReference type="PIRSR" id="PIRSR622684-1"/>
    </source>
</evidence>
<protein>
    <submittedName>
        <fullName evidence="5">Cysteine proteinase</fullName>
    </submittedName>
</protein>
<evidence type="ECO:0000313" key="5">
    <source>
        <dbReference type="EMBL" id="ORY31574.1"/>
    </source>
</evidence>
<dbReference type="AlphaFoldDB" id="A0A1Y2B9X8"/>
<dbReference type="Pfam" id="PF00648">
    <property type="entry name" value="Peptidase_C2"/>
    <property type="match status" value="1"/>
</dbReference>
<evidence type="ECO:0000313" key="6">
    <source>
        <dbReference type="Proteomes" id="UP000193642"/>
    </source>
</evidence>
<dbReference type="InterPro" id="IPR022684">
    <property type="entry name" value="Calpain_cysteine_protease"/>
</dbReference>
<dbReference type="PANTHER" id="PTHR10183">
    <property type="entry name" value="CALPAIN"/>
    <property type="match status" value="1"/>
</dbReference>
<feature type="domain" description="Calpain catalytic" evidence="4">
    <location>
        <begin position="127"/>
        <end position="402"/>
    </location>
</feature>
<dbReference type="PRINTS" id="PR00704">
    <property type="entry name" value="CALPAIN"/>
</dbReference>
<dbReference type="InterPro" id="IPR038765">
    <property type="entry name" value="Papain-like_cys_pep_sf"/>
</dbReference>
<dbReference type="PANTHER" id="PTHR10183:SF425">
    <property type="entry name" value="CALPAIN-5"/>
    <property type="match status" value="1"/>
</dbReference>